<feature type="transmembrane region" description="Helical" evidence="5">
    <location>
        <begin position="81"/>
        <end position="103"/>
    </location>
</feature>
<dbReference type="Pfam" id="PF07291">
    <property type="entry name" value="MauE"/>
    <property type="match status" value="1"/>
</dbReference>
<dbReference type="InterPro" id="IPR009908">
    <property type="entry name" value="Methylamine_util_MauE"/>
</dbReference>
<accession>A0A9Q4GLK0</accession>
<dbReference type="GO" id="GO:0030416">
    <property type="term" value="P:methylamine metabolic process"/>
    <property type="evidence" value="ECO:0007669"/>
    <property type="project" value="InterPro"/>
</dbReference>
<evidence type="ECO:0000256" key="4">
    <source>
        <dbReference type="ARBA" id="ARBA00023136"/>
    </source>
</evidence>
<dbReference type="EMBL" id="JAPMKU010000006">
    <property type="protein sequence ID" value="MCX7469297.1"/>
    <property type="molecule type" value="Genomic_DNA"/>
</dbReference>
<dbReference type="AlphaFoldDB" id="A0A9Q4GLK0"/>
<comment type="subcellular location">
    <subcellularLocation>
        <location evidence="1">Membrane</location>
        <topology evidence="1">Multi-pass membrane protein</topology>
    </subcellularLocation>
</comment>
<protein>
    <submittedName>
        <fullName evidence="8">DoxX family protein</fullName>
    </submittedName>
</protein>
<evidence type="ECO:0000256" key="3">
    <source>
        <dbReference type="ARBA" id="ARBA00022989"/>
    </source>
</evidence>
<evidence type="ECO:0000259" key="6">
    <source>
        <dbReference type="Pfam" id="PF07291"/>
    </source>
</evidence>
<feature type="transmembrane region" description="Helical" evidence="5">
    <location>
        <begin position="33"/>
        <end position="52"/>
    </location>
</feature>
<keyword evidence="3 5" id="KW-1133">Transmembrane helix</keyword>
<evidence type="ECO:0000256" key="1">
    <source>
        <dbReference type="ARBA" id="ARBA00004141"/>
    </source>
</evidence>
<feature type="domain" description="Methylamine utilisation protein MauE" evidence="6">
    <location>
        <begin position="37"/>
        <end position="168"/>
    </location>
</feature>
<dbReference type="EMBL" id="JAPMKV010000008">
    <property type="protein sequence ID" value="MCX7445748.1"/>
    <property type="molecule type" value="Genomic_DNA"/>
</dbReference>
<reference evidence="8" key="1">
    <citation type="submission" date="2022-11" db="EMBL/GenBank/DDBJ databases">
        <title>Corynebacterium sp. isolated from Penguins.</title>
        <authorList>
            <person name="Sedlar K."/>
            <person name="Svec P."/>
        </authorList>
    </citation>
    <scope>NUCLEOTIDE SEQUENCE</scope>
    <source>
        <strain evidence="7">P7003</strain>
        <strain evidence="8">P7374</strain>
    </source>
</reference>
<name>A0A9Q4GLK0_9CORY</name>
<dbReference type="Proteomes" id="UP001081709">
    <property type="component" value="Unassembled WGS sequence"/>
</dbReference>
<comment type="caution">
    <text evidence="8">The sequence shown here is derived from an EMBL/GenBank/DDBJ whole genome shotgun (WGS) entry which is preliminary data.</text>
</comment>
<evidence type="ECO:0000313" key="7">
    <source>
        <dbReference type="EMBL" id="MCX7445748.1"/>
    </source>
</evidence>
<dbReference type="Proteomes" id="UP001071478">
    <property type="component" value="Unassembled WGS sequence"/>
</dbReference>
<organism evidence="8 9">
    <name type="scientific">Corynebacterium pygosceleis</name>
    <dbReference type="NCBI Taxonomy" id="2800406"/>
    <lineage>
        <taxon>Bacteria</taxon>
        <taxon>Bacillati</taxon>
        <taxon>Actinomycetota</taxon>
        <taxon>Actinomycetes</taxon>
        <taxon>Mycobacteriales</taxon>
        <taxon>Corynebacteriaceae</taxon>
        <taxon>Corynebacterium</taxon>
    </lineage>
</organism>
<evidence type="ECO:0000256" key="2">
    <source>
        <dbReference type="ARBA" id="ARBA00022692"/>
    </source>
</evidence>
<evidence type="ECO:0000313" key="10">
    <source>
        <dbReference type="Proteomes" id="UP001081709"/>
    </source>
</evidence>
<evidence type="ECO:0000313" key="8">
    <source>
        <dbReference type="EMBL" id="MCX7469297.1"/>
    </source>
</evidence>
<sequence length="179" mass="19775">MTNNMKKMSVNPAAHVKAAKPQFVPAKYDSRSIALDVVSALARLALAAVWLYSGWQKITDPVTTRQAVRAYELFSDDTADLIAVILPIGELILGVFLLIGLFLRFSAFISAVLLLVFIGGISWAWARGLSIDCGCFGGGGGNPETTWWSYLSEILRDVVFLVLSWIVLRWPFRRFALHG</sequence>
<keyword evidence="10" id="KW-1185">Reference proteome</keyword>
<evidence type="ECO:0000256" key="5">
    <source>
        <dbReference type="SAM" id="Phobius"/>
    </source>
</evidence>
<evidence type="ECO:0000313" key="9">
    <source>
        <dbReference type="Proteomes" id="UP001071478"/>
    </source>
</evidence>
<keyword evidence="2 5" id="KW-0812">Transmembrane</keyword>
<proteinExistence type="predicted"/>
<feature type="transmembrane region" description="Helical" evidence="5">
    <location>
        <begin position="146"/>
        <end position="168"/>
    </location>
</feature>
<dbReference type="GO" id="GO:0016020">
    <property type="term" value="C:membrane"/>
    <property type="evidence" value="ECO:0007669"/>
    <property type="project" value="UniProtKB-SubCell"/>
</dbReference>
<feature type="transmembrane region" description="Helical" evidence="5">
    <location>
        <begin position="108"/>
        <end position="126"/>
    </location>
</feature>
<keyword evidence="4 5" id="KW-0472">Membrane</keyword>
<gene>
    <name evidence="7" type="ORF">OS125_10950</name>
    <name evidence="8" type="ORF">OS129_10495</name>
</gene>